<dbReference type="STRING" id="45071.Lpar_1066"/>
<gene>
    <name evidence="14" type="ORF">lpari_00992</name>
</gene>
<comment type="cofactor">
    <cofactor evidence="11">
        <name>Zn(2+)</name>
        <dbReference type="ChEBI" id="CHEBI:29105"/>
    </cofactor>
    <text evidence="11">Binds 1 zinc ion per subunit.</text>
</comment>
<proteinExistence type="inferred from homology"/>
<dbReference type="GO" id="GO:0006508">
    <property type="term" value="P:proteolysis"/>
    <property type="evidence" value="ECO:0007669"/>
    <property type="project" value="UniProtKB-KW"/>
</dbReference>
<keyword evidence="8 12" id="KW-1133">Transmembrane helix</keyword>
<evidence type="ECO:0000256" key="11">
    <source>
        <dbReference type="RuleBase" id="RU003983"/>
    </source>
</evidence>
<comment type="similarity">
    <text evidence="11">Belongs to the peptidase M48 family.</text>
</comment>
<dbReference type="PANTHER" id="PTHR43221">
    <property type="entry name" value="PROTEASE HTPX"/>
    <property type="match status" value="1"/>
</dbReference>
<evidence type="ECO:0000259" key="13">
    <source>
        <dbReference type="Pfam" id="PF01435"/>
    </source>
</evidence>
<dbReference type="Pfam" id="PF01435">
    <property type="entry name" value="Peptidase_M48"/>
    <property type="match status" value="1"/>
</dbReference>
<keyword evidence="2" id="KW-1003">Cell membrane</keyword>
<dbReference type="AlphaFoldDB" id="A0A1E5JV89"/>
<evidence type="ECO:0000256" key="9">
    <source>
        <dbReference type="ARBA" id="ARBA00023049"/>
    </source>
</evidence>
<keyword evidence="6 11" id="KW-0378">Hydrolase</keyword>
<evidence type="ECO:0000256" key="10">
    <source>
        <dbReference type="ARBA" id="ARBA00023136"/>
    </source>
</evidence>
<feature type="transmembrane region" description="Helical" evidence="12">
    <location>
        <begin position="230"/>
        <end position="249"/>
    </location>
</feature>
<evidence type="ECO:0000256" key="4">
    <source>
        <dbReference type="ARBA" id="ARBA00022692"/>
    </source>
</evidence>
<evidence type="ECO:0000256" key="12">
    <source>
        <dbReference type="SAM" id="Phobius"/>
    </source>
</evidence>
<evidence type="ECO:0000256" key="1">
    <source>
        <dbReference type="ARBA" id="ARBA00004651"/>
    </source>
</evidence>
<name>A0A1E5JV89_9GAMM</name>
<reference evidence="14 15" key="1">
    <citation type="submission" date="2016-02" db="EMBL/GenBank/DDBJ databases">
        <title>Secondary metabolites in Legionella.</title>
        <authorList>
            <person name="Tobias N.J."/>
            <person name="Bode H.B."/>
        </authorList>
    </citation>
    <scope>NUCLEOTIDE SEQUENCE [LARGE SCALE GENOMIC DNA]</scope>
    <source>
        <strain evidence="14 15">DSM 19216</strain>
    </source>
</reference>
<dbReference type="GO" id="GO:0004222">
    <property type="term" value="F:metalloendopeptidase activity"/>
    <property type="evidence" value="ECO:0007669"/>
    <property type="project" value="InterPro"/>
</dbReference>
<accession>A0A1E5JV89</accession>
<feature type="transmembrane region" description="Helical" evidence="12">
    <location>
        <begin position="68"/>
        <end position="88"/>
    </location>
</feature>
<keyword evidence="3 11" id="KW-0645">Protease</keyword>
<dbReference type="GO" id="GO:0005886">
    <property type="term" value="C:plasma membrane"/>
    <property type="evidence" value="ECO:0007669"/>
    <property type="project" value="UniProtKB-SubCell"/>
</dbReference>
<evidence type="ECO:0000256" key="5">
    <source>
        <dbReference type="ARBA" id="ARBA00022723"/>
    </source>
</evidence>
<dbReference type="Gene3D" id="3.30.2010.10">
    <property type="entry name" value="Metalloproteases ('zincins'), catalytic domain"/>
    <property type="match status" value="1"/>
</dbReference>
<feature type="domain" description="Peptidase M48" evidence="13">
    <location>
        <begin position="123"/>
        <end position="336"/>
    </location>
</feature>
<dbReference type="RefSeq" id="WP_058516955.1">
    <property type="nucleotide sequence ID" value="NZ_CAAAIE010000006.1"/>
</dbReference>
<dbReference type="PANTHER" id="PTHR43221:SF1">
    <property type="entry name" value="PROTEASE HTPX"/>
    <property type="match status" value="1"/>
</dbReference>
<evidence type="ECO:0000313" key="15">
    <source>
        <dbReference type="Proteomes" id="UP000095229"/>
    </source>
</evidence>
<keyword evidence="4 12" id="KW-0812">Transmembrane</keyword>
<dbReference type="EMBL" id="LSOG01000034">
    <property type="protein sequence ID" value="OEH47968.1"/>
    <property type="molecule type" value="Genomic_DNA"/>
</dbReference>
<dbReference type="GO" id="GO:0046872">
    <property type="term" value="F:metal ion binding"/>
    <property type="evidence" value="ECO:0007669"/>
    <property type="project" value="UniProtKB-KW"/>
</dbReference>
<protein>
    <recommendedName>
        <fullName evidence="13">Peptidase M48 domain-containing protein</fullName>
    </recommendedName>
</protein>
<feature type="transmembrane region" description="Helical" evidence="12">
    <location>
        <begin position="25"/>
        <end position="48"/>
    </location>
</feature>
<dbReference type="InterPro" id="IPR001915">
    <property type="entry name" value="Peptidase_M48"/>
</dbReference>
<dbReference type="Proteomes" id="UP000095229">
    <property type="component" value="Unassembled WGS sequence"/>
</dbReference>
<feature type="transmembrane region" description="Helical" evidence="12">
    <location>
        <begin position="188"/>
        <end position="210"/>
    </location>
</feature>
<evidence type="ECO:0000256" key="6">
    <source>
        <dbReference type="ARBA" id="ARBA00022801"/>
    </source>
</evidence>
<keyword evidence="9 11" id="KW-0482">Metalloprotease</keyword>
<dbReference type="OrthoDB" id="15218at2"/>
<dbReference type="InterPro" id="IPR050083">
    <property type="entry name" value="HtpX_protease"/>
</dbReference>
<evidence type="ECO:0000256" key="3">
    <source>
        <dbReference type="ARBA" id="ARBA00022670"/>
    </source>
</evidence>
<keyword evidence="15" id="KW-1185">Reference proteome</keyword>
<evidence type="ECO:0000256" key="8">
    <source>
        <dbReference type="ARBA" id="ARBA00022989"/>
    </source>
</evidence>
<evidence type="ECO:0000313" key="14">
    <source>
        <dbReference type="EMBL" id="OEH47968.1"/>
    </source>
</evidence>
<evidence type="ECO:0000256" key="7">
    <source>
        <dbReference type="ARBA" id="ARBA00022833"/>
    </source>
</evidence>
<comment type="subcellular location">
    <subcellularLocation>
        <location evidence="1">Cell membrane</location>
        <topology evidence="1">Multi-pass membrane protein</topology>
    </subcellularLocation>
</comment>
<keyword evidence="5" id="KW-0479">Metal-binding</keyword>
<evidence type="ECO:0000256" key="2">
    <source>
        <dbReference type="ARBA" id="ARBA00022475"/>
    </source>
</evidence>
<sequence>MDQYEVNTQVNLQNHIQFNKFNTKVIIVIYLIFCAIIGFSIDILQGIVTEDLSLTWAIKSLILFGRPIYAAKITILLGIFVLFFFYAFHNKIIRLGLHIRNLFAQTNNDCEKVILEEYRKIGKAIGLKHLPPLWVAEHEIVNAFCSGYNEKTSVVVVTRGLIERLTLPEIKAVLAVELYHIKFYDTQIIQAVSFISNGLIIFFDTFYYRFLYGKKKIQDMDFFERCFRRFLMNIRFTLPVFTFLYRFILNPNRIHYAHIMATRLLGDNQSLISALIKVRDAHHIDKEEVATAYSEISHDEIRREAYFFDPANFNLAQTFSTPFSTQPSIEMQIEKLEISINLFTCKTIMV</sequence>
<comment type="caution">
    <text evidence="14">The sequence shown here is derived from an EMBL/GenBank/DDBJ whole genome shotgun (WGS) entry which is preliminary data.</text>
</comment>
<dbReference type="PATRIC" id="fig|45071.6.peg.1148"/>
<organism evidence="14 15">
    <name type="scientific">Legionella parisiensis</name>
    <dbReference type="NCBI Taxonomy" id="45071"/>
    <lineage>
        <taxon>Bacteria</taxon>
        <taxon>Pseudomonadati</taxon>
        <taxon>Pseudomonadota</taxon>
        <taxon>Gammaproteobacteria</taxon>
        <taxon>Legionellales</taxon>
        <taxon>Legionellaceae</taxon>
        <taxon>Legionella</taxon>
    </lineage>
</organism>
<keyword evidence="7 11" id="KW-0862">Zinc</keyword>
<keyword evidence="10 12" id="KW-0472">Membrane</keyword>